<dbReference type="AlphaFoldDB" id="A0A0P9MQU0"/>
<proteinExistence type="predicted"/>
<evidence type="ECO:0000313" key="2">
    <source>
        <dbReference type="Proteomes" id="UP000278062"/>
    </source>
</evidence>
<reference evidence="1 2" key="1">
    <citation type="submission" date="2018-08" db="EMBL/GenBank/DDBJ databases">
        <title>Recombination of ecologically and evolutionarily significant loci maintains genetic cohesion in the Pseudomonas syringae species complex.</title>
        <authorList>
            <person name="Dillon M."/>
            <person name="Thakur S."/>
            <person name="Almeida R.N.D."/>
            <person name="Weir B.S."/>
            <person name="Guttman D.S."/>
        </authorList>
    </citation>
    <scope>NUCLEOTIDE SEQUENCE [LARGE SCALE GENOMIC DNA]</scope>
    <source>
        <strain evidence="1 2">1089_5</strain>
    </source>
</reference>
<organism evidence="1 2">
    <name type="scientific">Pseudomonas syringae pv. apii</name>
    <dbReference type="NCBI Taxonomy" id="81036"/>
    <lineage>
        <taxon>Bacteria</taxon>
        <taxon>Pseudomonadati</taxon>
        <taxon>Pseudomonadota</taxon>
        <taxon>Gammaproteobacteria</taxon>
        <taxon>Pseudomonadales</taxon>
        <taxon>Pseudomonadaceae</taxon>
        <taxon>Pseudomonas</taxon>
    </lineage>
</organism>
<dbReference type="Proteomes" id="UP000278062">
    <property type="component" value="Unassembled WGS sequence"/>
</dbReference>
<evidence type="ECO:0000313" key="1">
    <source>
        <dbReference type="EMBL" id="RMO00600.1"/>
    </source>
</evidence>
<protein>
    <submittedName>
        <fullName evidence="1">Uncharacterized protein</fullName>
    </submittedName>
</protein>
<comment type="caution">
    <text evidence="1">The sequence shown here is derived from an EMBL/GenBank/DDBJ whole genome shotgun (WGS) entry which is preliminary data.</text>
</comment>
<sequence length="53" mass="5890">MTAQINHGAGQASVEKSFDKAVRTVCQIGAVFFLLEISAIFVNHVYSFRLFQV</sequence>
<accession>A0A0P9MQU0</accession>
<dbReference type="EMBL" id="RBPL01000037">
    <property type="protein sequence ID" value="RMO00600.1"/>
    <property type="molecule type" value="Genomic_DNA"/>
</dbReference>
<gene>
    <name evidence="1" type="ORF">ALQ49_100980</name>
</gene>
<name>A0A0P9MQU0_9PSED</name>